<comment type="caution">
    <text evidence="2">The sequence shown here is derived from an EMBL/GenBank/DDBJ whole genome shotgun (WGS) entry which is preliminary data.</text>
</comment>
<evidence type="ECO:0000313" key="2">
    <source>
        <dbReference type="EMBL" id="CCQ48880.1"/>
    </source>
</evidence>
<evidence type="ECO:0000256" key="1">
    <source>
        <dbReference type="SAM" id="MobiDB-lite"/>
    </source>
</evidence>
<proteinExistence type="predicted"/>
<name>T2I9I5_CROWT</name>
<evidence type="ECO:0000313" key="3">
    <source>
        <dbReference type="Proteomes" id="UP000018348"/>
    </source>
</evidence>
<reference evidence="2 3" key="1">
    <citation type="submission" date="2013-01" db="EMBL/GenBank/DDBJ databases">
        <authorList>
            <person name="Bench S."/>
        </authorList>
    </citation>
    <scope>NUCLEOTIDE SEQUENCE [LARGE SCALE GENOMIC DNA]</scope>
    <source>
        <strain evidence="2 3">WH 8502</strain>
    </source>
</reference>
<accession>T2I9I5</accession>
<protein>
    <submittedName>
        <fullName evidence="2">Uncharacterized protein</fullName>
    </submittedName>
</protein>
<gene>
    <name evidence="2" type="ORF">CWATWH8502_3349</name>
</gene>
<dbReference type="AlphaFoldDB" id="T2I9I5"/>
<feature type="region of interest" description="Disordered" evidence="1">
    <location>
        <begin position="1"/>
        <end position="30"/>
    </location>
</feature>
<sequence length="53" mass="5734">MHSHQTPSVLKDGEPVPEGEGMKKNPPAPCLLPPAVNVAEASVTKHIHRLHSY</sequence>
<organism evidence="2 3">
    <name type="scientific">Crocosphaera watsonii WH 8502</name>
    <dbReference type="NCBI Taxonomy" id="423474"/>
    <lineage>
        <taxon>Bacteria</taxon>
        <taxon>Bacillati</taxon>
        <taxon>Cyanobacteriota</taxon>
        <taxon>Cyanophyceae</taxon>
        <taxon>Oscillatoriophycideae</taxon>
        <taxon>Chroococcales</taxon>
        <taxon>Aphanothecaceae</taxon>
        <taxon>Crocosphaera</taxon>
    </lineage>
</organism>
<dbReference type="EMBL" id="CAQK01000036">
    <property type="protein sequence ID" value="CCQ48880.1"/>
    <property type="molecule type" value="Genomic_DNA"/>
</dbReference>
<reference evidence="2 3" key="2">
    <citation type="submission" date="2013-09" db="EMBL/GenBank/DDBJ databases">
        <title>Whole genome comparison of six Crocosphaera watsonii strains with differing phenotypes.</title>
        <authorList>
            <person name="Bench S.R."/>
            <person name="Heller P."/>
            <person name="Frank I."/>
            <person name="Arciniega M."/>
            <person name="Shilova I.N."/>
            <person name="Zehr J.P."/>
        </authorList>
    </citation>
    <scope>NUCLEOTIDE SEQUENCE [LARGE SCALE GENOMIC DNA]</scope>
    <source>
        <strain evidence="2 3">WH 8502</strain>
    </source>
</reference>
<dbReference type="Proteomes" id="UP000018348">
    <property type="component" value="Unassembled WGS sequence"/>
</dbReference>